<dbReference type="InterPro" id="IPR027417">
    <property type="entry name" value="P-loop_NTPase"/>
</dbReference>
<dbReference type="InParanoid" id="A0LFH7"/>
<organism evidence="2 3">
    <name type="scientific">Syntrophobacter fumaroxidans (strain DSM 10017 / MPOB)</name>
    <dbReference type="NCBI Taxonomy" id="335543"/>
    <lineage>
        <taxon>Bacteria</taxon>
        <taxon>Pseudomonadati</taxon>
        <taxon>Thermodesulfobacteriota</taxon>
        <taxon>Syntrophobacteria</taxon>
        <taxon>Syntrophobacterales</taxon>
        <taxon>Syntrophobacteraceae</taxon>
        <taxon>Syntrophobacter</taxon>
    </lineage>
</organism>
<dbReference type="HOGENOM" id="CLU_319800_0_0_7"/>
<dbReference type="Pfam" id="PF12705">
    <property type="entry name" value="PDDEXK_1"/>
    <property type="match status" value="1"/>
</dbReference>
<sequence length="908" mass="100370">MTNLEYQEKLLDLITDGHTVLSETERFANQLRLRARGRYRRQGAPGWDGVAVGTFNAWAMDCWEDSWPNEWPASDFTRWRLIREILRHNPPPEPLLPDLPLVVAVDESFAGCLRYGIDPGEGDPANRLVEWRRGVWKEYRDALRALLLFHPASLPERLGSFLSLNPDAVPSKTVIAGFEFAGYWEKKLFSRLADTHGALALPLPQVKAKPRAVVYADREQEVFGLLGDLIRGAGEGRLHELAVVLLDRGTYAPILSQHLKDLLGAQLEGENAAYNLLAGDVLTSQSLWRAALLPLDFCLGGESGTQLFSLLRSPYYGYFGARGRALAQWDRVWREQGIEKGLTALLGSLGGREDVLPRRGAELTEGLGALTDRGTRAASEWSAGLRSFWKQMEFPVIANERDRIAWQRLTGLLDGFDAELGDSSMRAAEFAAWLTAAGEKAPVQPSGFEDAGIQVIGELELRGLAFKRLFVPGFLSGVIPQPARSLPFLSVRERRLVLGGTAESQFEFAAHLFGQVQAAARETVVSRPLLGEGGEPCLPSPFWPASEETMAPVIPWRHDLPVMQRARWVRDGIEGIAAAMERKEPAGKTHAGGESAPDLYRAERLRFPSEVSVSELELLLACAGRFFLRVILGLEALPVPTRGLDAAVRGRKIHALLAGFGRRLRGIPGGHEREPEALCRLLDEMVRKDIEEQARVAHWRVELARLLGGAEGAPGLLKEWLALECSRFGEGWRWTAFEPSFDNLKLRDCPVGIKGRLDRLDLHSELGCICWDYKTGAAPGMKEVLEDFKAPQLPVYLLAVRKGLVPAIGDRRVTLAAGYIALQSVRKLNHCLVIGADERMESFLSQWESVLAEKIDAARRGQLAPLWVLQPCEERCDYECLCGELLFAGPEAASGCAAPGNPVERGRG</sequence>
<proteinExistence type="predicted"/>
<evidence type="ECO:0000313" key="2">
    <source>
        <dbReference type="EMBL" id="ABK16179.1"/>
    </source>
</evidence>
<dbReference type="InterPro" id="IPR038726">
    <property type="entry name" value="PDDEXK_AddAB-type"/>
</dbReference>
<gene>
    <name evidence="2" type="ordered locus">Sfum_0479</name>
</gene>
<dbReference type="RefSeq" id="WP_011697352.1">
    <property type="nucleotide sequence ID" value="NC_008554.1"/>
</dbReference>
<feature type="domain" description="PD-(D/E)XK endonuclease-like" evidence="1">
    <location>
        <begin position="611"/>
        <end position="882"/>
    </location>
</feature>
<keyword evidence="3" id="KW-1185">Reference proteome</keyword>
<dbReference type="AlphaFoldDB" id="A0LFH7"/>
<evidence type="ECO:0000313" key="3">
    <source>
        <dbReference type="Proteomes" id="UP000001784"/>
    </source>
</evidence>
<accession>A0LFH7</accession>
<dbReference type="STRING" id="335543.Sfum_0479"/>
<dbReference type="EMBL" id="CP000478">
    <property type="protein sequence ID" value="ABK16179.1"/>
    <property type="molecule type" value="Genomic_DNA"/>
</dbReference>
<protein>
    <submittedName>
        <fullName evidence="2">ATP-dependent nuclease subunit B-like</fullName>
    </submittedName>
</protein>
<dbReference type="Proteomes" id="UP000001784">
    <property type="component" value="Chromosome"/>
</dbReference>
<dbReference type="eggNOG" id="COG3893">
    <property type="taxonomic scope" value="Bacteria"/>
</dbReference>
<name>A0LFH7_SYNFM</name>
<dbReference type="OrthoDB" id="5487982at2"/>
<evidence type="ECO:0000259" key="1">
    <source>
        <dbReference type="Pfam" id="PF12705"/>
    </source>
</evidence>
<dbReference type="eggNOG" id="COG2887">
    <property type="taxonomic scope" value="Bacteria"/>
</dbReference>
<dbReference type="KEGG" id="sfu:Sfum_0479"/>
<dbReference type="SUPFAM" id="SSF52540">
    <property type="entry name" value="P-loop containing nucleoside triphosphate hydrolases"/>
    <property type="match status" value="1"/>
</dbReference>
<reference evidence="2 3" key="1">
    <citation type="submission" date="2006-10" db="EMBL/GenBank/DDBJ databases">
        <title>Complete sequence of Syntrophobacter fumaroxidans MPOB.</title>
        <authorList>
            <consortium name="US DOE Joint Genome Institute"/>
            <person name="Copeland A."/>
            <person name="Lucas S."/>
            <person name="Lapidus A."/>
            <person name="Barry K."/>
            <person name="Detter J.C."/>
            <person name="Glavina del Rio T."/>
            <person name="Hammon N."/>
            <person name="Israni S."/>
            <person name="Pitluck S."/>
            <person name="Goltsman E.G."/>
            <person name="Martinez M."/>
            <person name="Schmutz J."/>
            <person name="Larimer F."/>
            <person name="Land M."/>
            <person name="Hauser L."/>
            <person name="Kyrpides N."/>
            <person name="Kim E."/>
            <person name="Boone D.R."/>
            <person name="Brockman F."/>
            <person name="Culley D."/>
            <person name="Ferry J."/>
            <person name="Gunsalus R."/>
            <person name="McInerney M.J."/>
            <person name="Morrison M."/>
            <person name="Plugge C."/>
            <person name="Rohlin L."/>
            <person name="Scholten J."/>
            <person name="Sieber J."/>
            <person name="Stams A.J.M."/>
            <person name="Worm P."/>
            <person name="Henstra A.M."/>
            <person name="Richardson P."/>
        </authorList>
    </citation>
    <scope>NUCLEOTIDE SEQUENCE [LARGE SCALE GENOMIC DNA]</scope>
    <source>
        <strain evidence="3">DSM 10017 / MPOB</strain>
    </source>
</reference>